<reference evidence="1 2" key="1">
    <citation type="submission" date="2016-07" db="EMBL/GenBank/DDBJ databases">
        <title>Pervasive Adenine N6-methylation of Active Genes in Fungi.</title>
        <authorList>
            <consortium name="DOE Joint Genome Institute"/>
            <person name="Mondo S.J."/>
            <person name="Dannebaum R.O."/>
            <person name="Kuo R.C."/>
            <person name="Labutti K."/>
            <person name="Haridas S."/>
            <person name="Kuo A."/>
            <person name="Salamov A."/>
            <person name="Ahrendt S.R."/>
            <person name="Lipzen A."/>
            <person name="Sullivan W."/>
            <person name="Andreopoulos W.B."/>
            <person name="Clum A."/>
            <person name="Lindquist E."/>
            <person name="Daum C."/>
            <person name="Ramamoorthy G.K."/>
            <person name="Gryganskyi A."/>
            <person name="Culley D."/>
            <person name="Magnuson J.K."/>
            <person name="James T.Y."/>
            <person name="O'Malley M.A."/>
            <person name="Stajich J.E."/>
            <person name="Spatafora J.W."/>
            <person name="Visel A."/>
            <person name="Grigoriev I.V."/>
        </authorList>
    </citation>
    <scope>NUCLEOTIDE SEQUENCE [LARGE SCALE GENOMIC DNA]</scope>
    <source>
        <strain evidence="1 2">PL171</strain>
    </source>
</reference>
<dbReference type="EMBL" id="MCFL01000019">
    <property type="protein sequence ID" value="ORZ35982.1"/>
    <property type="molecule type" value="Genomic_DNA"/>
</dbReference>
<organism evidence="1 2">
    <name type="scientific">Catenaria anguillulae PL171</name>
    <dbReference type="NCBI Taxonomy" id="765915"/>
    <lineage>
        <taxon>Eukaryota</taxon>
        <taxon>Fungi</taxon>
        <taxon>Fungi incertae sedis</taxon>
        <taxon>Blastocladiomycota</taxon>
        <taxon>Blastocladiomycetes</taxon>
        <taxon>Blastocladiales</taxon>
        <taxon>Catenariaceae</taxon>
        <taxon>Catenaria</taxon>
    </lineage>
</organism>
<dbReference type="AlphaFoldDB" id="A0A1Y2HS73"/>
<name>A0A1Y2HS73_9FUNG</name>
<evidence type="ECO:0000313" key="1">
    <source>
        <dbReference type="EMBL" id="ORZ35982.1"/>
    </source>
</evidence>
<comment type="caution">
    <text evidence="1">The sequence shown here is derived from an EMBL/GenBank/DDBJ whole genome shotgun (WGS) entry which is preliminary data.</text>
</comment>
<sequence>MRACLHELHWDSLKSFPVSDCDLLLFTLRMVTSSWACVQTECDGFLLLACSRFSLSPSLALAFLFLRLSLSSLDHSTQGLVRIGQARCCEPSQVPLQVTTCVSVSFYGPCSPPVPASWRGIIEVEDAGITHSMLSPFSSRCNLTRSCSTHAWHSVPFCPAQRP</sequence>
<gene>
    <name evidence="1" type="ORF">BCR44DRAFT_279335</name>
</gene>
<proteinExistence type="predicted"/>
<accession>A0A1Y2HS73</accession>
<evidence type="ECO:0000313" key="2">
    <source>
        <dbReference type="Proteomes" id="UP000193411"/>
    </source>
</evidence>
<keyword evidence="2" id="KW-1185">Reference proteome</keyword>
<dbReference type="Proteomes" id="UP000193411">
    <property type="component" value="Unassembled WGS sequence"/>
</dbReference>
<protein>
    <submittedName>
        <fullName evidence="1">Uncharacterized protein</fullName>
    </submittedName>
</protein>